<dbReference type="SUPFAM" id="SSF52540">
    <property type="entry name" value="P-loop containing nucleoside triphosphate hydrolases"/>
    <property type="match status" value="1"/>
</dbReference>
<accession>A0A7W9LGP7</accession>
<dbReference type="Gene3D" id="3.40.50.300">
    <property type="entry name" value="P-loop containing nucleotide triphosphate hydrolases"/>
    <property type="match status" value="1"/>
</dbReference>
<sequence length="110" mass="11562">MRIDGAGEERGIRPGPATTLTGREAELARIVDAIDGDRSGPRTMLLLGEAGTGKTALLAAAAEHARGIGGLVLASRGCEAEVEQSFAALHHCSLPCCPRRTIFPNTSRRR</sequence>
<dbReference type="InterPro" id="IPR041664">
    <property type="entry name" value="AAA_16"/>
</dbReference>
<protein>
    <submittedName>
        <fullName evidence="3">ABC-type branched-subunit amino acid transport system ATPase component</fullName>
    </submittedName>
</protein>
<comment type="caution">
    <text evidence="3">The sequence shown here is derived from an EMBL/GenBank/DDBJ whole genome shotgun (WGS) entry which is preliminary data.</text>
</comment>
<keyword evidence="4" id="KW-1185">Reference proteome</keyword>
<proteinExistence type="predicted"/>
<name>A0A7W9LGP7_9ACTN</name>
<feature type="domain" description="Orc1-like AAA ATPase" evidence="2">
    <location>
        <begin position="20"/>
        <end position="81"/>
    </location>
</feature>
<dbReference type="AlphaFoldDB" id="A0A7W9LGP7"/>
<reference evidence="3 4" key="1">
    <citation type="submission" date="2020-08" db="EMBL/GenBank/DDBJ databases">
        <title>Sequencing the genomes of 1000 actinobacteria strains.</title>
        <authorList>
            <person name="Klenk H.-P."/>
        </authorList>
    </citation>
    <scope>NUCLEOTIDE SEQUENCE [LARGE SCALE GENOMIC DNA]</scope>
    <source>
        <strain evidence="3 4">DSM 45507</strain>
    </source>
</reference>
<dbReference type="Pfam" id="PF13191">
    <property type="entry name" value="AAA_16"/>
    <property type="match status" value="1"/>
</dbReference>
<evidence type="ECO:0000259" key="2">
    <source>
        <dbReference type="Pfam" id="PF13191"/>
    </source>
</evidence>
<dbReference type="EMBL" id="JACHMB010000001">
    <property type="protein sequence ID" value="MBB5783147.1"/>
    <property type="molecule type" value="Genomic_DNA"/>
</dbReference>
<evidence type="ECO:0000256" key="1">
    <source>
        <dbReference type="SAM" id="MobiDB-lite"/>
    </source>
</evidence>
<organism evidence="3 4">
    <name type="scientific">Nonomuraea jabiensis</name>
    <dbReference type="NCBI Taxonomy" id="882448"/>
    <lineage>
        <taxon>Bacteria</taxon>
        <taxon>Bacillati</taxon>
        <taxon>Actinomycetota</taxon>
        <taxon>Actinomycetes</taxon>
        <taxon>Streptosporangiales</taxon>
        <taxon>Streptosporangiaceae</taxon>
        <taxon>Nonomuraea</taxon>
    </lineage>
</organism>
<dbReference type="Proteomes" id="UP000579153">
    <property type="component" value="Unassembled WGS sequence"/>
</dbReference>
<evidence type="ECO:0000313" key="3">
    <source>
        <dbReference type="EMBL" id="MBB5783147.1"/>
    </source>
</evidence>
<feature type="region of interest" description="Disordered" evidence="1">
    <location>
        <begin position="1"/>
        <end position="21"/>
    </location>
</feature>
<gene>
    <name evidence="3" type="ORF">HD596_009903</name>
</gene>
<feature type="compositionally biased region" description="Basic and acidic residues" evidence="1">
    <location>
        <begin position="1"/>
        <end position="12"/>
    </location>
</feature>
<dbReference type="InterPro" id="IPR027417">
    <property type="entry name" value="P-loop_NTPase"/>
</dbReference>
<dbReference type="RefSeq" id="WP_185076136.1">
    <property type="nucleotide sequence ID" value="NZ_JACHMB010000001.1"/>
</dbReference>
<evidence type="ECO:0000313" key="4">
    <source>
        <dbReference type="Proteomes" id="UP000579153"/>
    </source>
</evidence>